<sequence>MGASSSSVISGRSSPPPPSEYSLPLSEKYTSNTVSNARQWVLFFTNVAASAYLNASRFSIGMCVMASIASRFSVRLTGNPAARSSTMNPDRSSSIGEEGTSVEVIAIQGYQSARTRDARPFGSTITLKLFRGFGDVALILQENVQRFDRVGFGNGVDTKKKQRSCPIEGL</sequence>
<accession>A0A6J7LGK3</accession>
<feature type="region of interest" description="Disordered" evidence="1">
    <location>
        <begin position="1"/>
        <end position="24"/>
    </location>
</feature>
<reference evidence="2" key="1">
    <citation type="submission" date="2020-05" db="EMBL/GenBank/DDBJ databases">
        <authorList>
            <person name="Chiriac C."/>
            <person name="Salcher M."/>
            <person name="Ghai R."/>
            <person name="Kavagutti S V."/>
        </authorList>
    </citation>
    <scope>NUCLEOTIDE SEQUENCE</scope>
</reference>
<organism evidence="2">
    <name type="scientific">freshwater metagenome</name>
    <dbReference type="NCBI Taxonomy" id="449393"/>
    <lineage>
        <taxon>unclassified sequences</taxon>
        <taxon>metagenomes</taxon>
        <taxon>ecological metagenomes</taxon>
    </lineage>
</organism>
<evidence type="ECO:0000313" key="2">
    <source>
        <dbReference type="EMBL" id="CAB4966765.1"/>
    </source>
</evidence>
<dbReference type="EMBL" id="CAFBNJ010000183">
    <property type="protein sequence ID" value="CAB4966765.1"/>
    <property type="molecule type" value="Genomic_DNA"/>
</dbReference>
<feature type="compositionally biased region" description="Low complexity" evidence="1">
    <location>
        <begin position="1"/>
        <end position="13"/>
    </location>
</feature>
<protein>
    <submittedName>
        <fullName evidence="2">Unannotated protein</fullName>
    </submittedName>
</protein>
<dbReference type="AlphaFoldDB" id="A0A6J7LGK3"/>
<proteinExistence type="predicted"/>
<name>A0A6J7LGK3_9ZZZZ</name>
<evidence type="ECO:0000256" key="1">
    <source>
        <dbReference type="SAM" id="MobiDB-lite"/>
    </source>
</evidence>
<gene>
    <name evidence="2" type="ORF">UFOPK3785_02053</name>
</gene>